<evidence type="ECO:0000313" key="6">
    <source>
        <dbReference type="EMBL" id="OIW28644.1"/>
    </source>
</evidence>
<keyword evidence="5" id="KW-0539">Nucleus</keyword>
<evidence type="ECO:0000256" key="1">
    <source>
        <dbReference type="ARBA" id="ARBA00004123"/>
    </source>
</evidence>
<organism evidence="6 7">
    <name type="scientific">Coniochaeta ligniaria NRRL 30616</name>
    <dbReference type="NCBI Taxonomy" id="1408157"/>
    <lineage>
        <taxon>Eukaryota</taxon>
        <taxon>Fungi</taxon>
        <taxon>Dikarya</taxon>
        <taxon>Ascomycota</taxon>
        <taxon>Pezizomycotina</taxon>
        <taxon>Sordariomycetes</taxon>
        <taxon>Sordariomycetidae</taxon>
        <taxon>Coniochaetales</taxon>
        <taxon>Coniochaetaceae</taxon>
        <taxon>Coniochaeta</taxon>
    </lineage>
</organism>
<keyword evidence="4" id="KW-0804">Transcription</keyword>
<reference evidence="6 7" key="1">
    <citation type="submission" date="2016-10" db="EMBL/GenBank/DDBJ databases">
        <title>Draft genome sequence of Coniochaeta ligniaria NRRL30616, a lignocellulolytic fungus for bioabatement of inhibitors in plant biomass hydrolysates.</title>
        <authorList>
            <consortium name="DOE Joint Genome Institute"/>
            <person name="Jimenez D.J."/>
            <person name="Hector R.E."/>
            <person name="Riley R."/>
            <person name="Sun H."/>
            <person name="Grigoriev I.V."/>
            <person name="Van Elsas J.D."/>
            <person name="Nichols N.N."/>
        </authorList>
    </citation>
    <scope>NUCLEOTIDE SEQUENCE [LARGE SCALE GENOMIC DNA]</scope>
    <source>
        <strain evidence="6 7">NRRL 30616</strain>
    </source>
</reference>
<accession>A0A1J7JH79</accession>
<comment type="subcellular location">
    <subcellularLocation>
        <location evidence="1">Nucleus</location>
    </subcellularLocation>
</comment>
<evidence type="ECO:0008006" key="8">
    <source>
        <dbReference type="Google" id="ProtNLM"/>
    </source>
</evidence>
<keyword evidence="3" id="KW-0238">DNA-binding</keyword>
<dbReference type="Gene3D" id="4.10.240.10">
    <property type="entry name" value="Zn(2)-C6 fungal-type DNA-binding domain"/>
    <property type="match status" value="1"/>
</dbReference>
<dbReference type="InterPro" id="IPR001138">
    <property type="entry name" value="Zn2Cys6_DnaBD"/>
</dbReference>
<dbReference type="InterPro" id="IPR051089">
    <property type="entry name" value="prtT"/>
</dbReference>
<dbReference type="GO" id="GO:0008270">
    <property type="term" value="F:zinc ion binding"/>
    <property type="evidence" value="ECO:0007669"/>
    <property type="project" value="InterPro"/>
</dbReference>
<dbReference type="STRING" id="1408157.A0A1J7JH79"/>
<keyword evidence="2" id="KW-0805">Transcription regulation</keyword>
<protein>
    <recommendedName>
        <fullName evidence="8">Zn(2)-C6 fungal-type domain-containing protein</fullName>
    </recommendedName>
</protein>
<evidence type="ECO:0000256" key="4">
    <source>
        <dbReference type="ARBA" id="ARBA00023163"/>
    </source>
</evidence>
<name>A0A1J7JH79_9PEZI</name>
<dbReference type="EMBL" id="KV875098">
    <property type="protein sequence ID" value="OIW28644.1"/>
    <property type="molecule type" value="Genomic_DNA"/>
</dbReference>
<dbReference type="InParanoid" id="A0A1J7JH79"/>
<dbReference type="Proteomes" id="UP000182658">
    <property type="component" value="Unassembled WGS sequence"/>
</dbReference>
<proteinExistence type="predicted"/>
<evidence type="ECO:0000313" key="7">
    <source>
        <dbReference type="Proteomes" id="UP000182658"/>
    </source>
</evidence>
<sequence>MSETGEPRVRRERPRACAYCNKSKTRCIWPASTDPGQKSCERCSRLKHICELPEFGDRRKRGSTTRVGQLEEKIDGLVTLLKASRQLPQASVGDLPAHSVSVLLGETTTVTPGLELPGIAAVPAAVKGPQPDDIVFTLPTPPVEQIDIFPSFQLSLGEAEDILQIYKESYSPLFPFVPVPQMTSANDLFTEKPFLFRTIMTVTAPQSAMTQKIADIWFRKYLAIALVMDLELNTPSRNAGRLRGGLAEDAAKAGGVYRGRAPHTLEDNRALLGCFYISSMVAALFRHSFYLPHTNYLTTACTILEGAQEYESDKFLVAQIRMQRLMVTGYHAFPNTDIEASAQADFGTALSMTMTSIRNEVEDLKKDLPPEIQNHYLFSLIYSGAIMRLYEPVIYMRTSLASNDVTDGARRTEGLWRCLEACRMFFNAYQAIPAAEVPYLPFSATCHLSFWIVTLSRLLFLSDSDWDLQLARKHVDLCDIVERLSEHFCEADRCAAADEWRRKRKFIDEGRSTMMVRSDKLRWIRSWYTSKLVPVEEHQPRIATTSASGAELPDVDMFEVDMLSPGQFDPCFWEALLNEDLAVGATNRG</sequence>
<evidence type="ECO:0000256" key="2">
    <source>
        <dbReference type="ARBA" id="ARBA00023015"/>
    </source>
</evidence>
<dbReference type="CDD" id="cd00067">
    <property type="entry name" value="GAL4"/>
    <property type="match status" value="1"/>
</dbReference>
<dbReference type="OrthoDB" id="5217604at2759"/>
<gene>
    <name evidence="6" type="ORF">CONLIGDRAFT_617558</name>
</gene>
<dbReference type="GO" id="GO:0000976">
    <property type="term" value="F:transcription cis-regulatory region binding"/>
    <property type="evidence" value="ECO:0007669"/>
    <property type="project" value="TreeGrafter"/>
</dbReference>
<dbReference type="PANTHER" id="PTHR31845">
    <property type="entry name" value="FINGER DOMAIN PROTEIN, PUTATIVE-RELATED"/>
    <property type="match status" value="1"/>
</dbReference>
<dbReference type="SUPFAM" id="SSF57701">
    <property type="entry name" value="Zn2/Cys6 DNA-binding domain"/>
    <property type="match status" value="1"/>
</dbReference>
<dbReference type="InterPro" id="IPR036864">
    <property type="entry name" value="Zn2-C6_fun-type_DNA-bd_sf"/>
</dbReference>
<dbReference type="AlphaFoldDB" id="A0A1J7JH79"/>
<dbReference type="GO" id="GO:0005634">
    <property type="term" value="C:nucleus"/>
    <property type="evidence" value="ECO:0007669"/>
    <property type="project" value="UniProtKB-SubCell"/>
</dbReference>
<dbReference type="GO" id="GO:0000981">
    <property type="term" value="F:DNA-binding transcription factor activity, RNA polymerase II-specific"/>
    <property type="evidence" value="ECO:0007669"/>
    <property type="project" value="InterPro"/>
</dbReference>
<dbReference type="PANTHER" id="PTHR31845:SF10">
    <property type="entry name" value="ZN(II)2CYS6 TRANSCRIPTION FACTOR (EUROFUNG)"/>
    <property type="match status" value="1"/>
</dbReference>
<keyword evidence="7" id="KW-1185">Reference proteome</keyword>
<evidence type="ECO:0000256" key="3">
    <source>
        <dbReference type="ARBA" id="ARBA00023125"/>
    </source>
</evidence>
<evidence type="ECO:0000256" key="5">
    <source>
        <dbReference type="ARBA" id="ARBA00023242"/>
    </source>
</evidence>